<evidence type="ECO:0000313" key="1">
    <source>
        <dbReference type="EMBL" id="CAB9530096.1"/>
    </source>
</evidence>
<name>A0A9N8HY52_9STRA</name>
<dbReference type="AlphaFoldDB" id="A0A9N8HY52"/>
<dbReference type="EMBL" id="CAICTM010002739">
    <property type="protein sequence ID" value="CAB9530096.1"/>
    <property type="molecule type" value="Genomic_DNA"/>
</dbReference>
<comment type="caution">
    <text evidence="1">The sequence shown here is derived from an EMBL/GenBank/DDBJ whole genome shotgun (WGS) entry which is preliminary data.</text>
</comment>
<reference evidence="1" key="1">
    <citation type="submission" date="2020-06" db="EMBL/GenBank/DDBJ databases">
        <authorList>
            <consortium name="Plant Systems Biology data submission"/>
        </authorList>
    </citation>
    <scope>NUCLEOTIDE SEQUENCE</scope>
    <source>
        <strain evidence="1">D6</strain>
    </source>
</reference>
<proteinExistence type="predicted"/>
<evidence type="ECO:0000313" key="2">
    <source>
        <dbReference type="Proteomes" id="UP001153069"/>
    </source>
</evidence>
<gene>
    <name evidence="1" type="ORF">SEMRO_2741_G336021.1</name>
</gene>
<keyword evidence="2" id="KW-1185">Reference proteome</keyword>
<protein>
    <submittedName>
        <fullName evidence="1">Uncharacterized protein</fullName>
    </submittedName>
</protein>
<dbReference type="Proteomes" id="UP001153069">
    <property type="component" value="Unassembled WGS sequence"/>
</dbReference>
<organism evidence="1 2">
    <name type="scientific">Seminavis robusta</name>
    <dbReference type="NCBI Taxonomy" id="568900"/>
    <lineage>
        <taxon>Eukaryota</taxon>
        <taxon>Sar</taxon>
        <taxon>Stramenopiles</taxon>
        <taxon>Ochrophyta</taxon>
        <taxon>Bacillariophyta</taxon>
        <taxon>Bacillariophyceae</taxon>
        <taxon>Bacillariophycidae</taxon>
        <taxon>Naviculales</taxon>
        <taxon>Naviculaceae</taxon>
        <taxon>Seminavis</taxon>
    </lineage>
</organism>
<accession>A0A9N8HY52</accession>
<sequence length="196" mass="22582">MMSTNRWATHPKINQMLAGFRVTEPPCIRFWNFRNVQAIASEFAPPLQRLTIQHRQQLKTIKATTTTTTTTTKNNNNNNNHSIWQNEVLFCLPYLQSSHFLLCKVSLVHLSQGLTQNAPSVEERNNHHERFLWDSFLQRSTGNQDQSSRLSYYTGRTPGAGIQRETDDMITALPGRCSNQSPEELWLENVLEIINI</sequence>